<reference evidence="2" key="1">
    <citation type="submission" date="2022-11" db="UniProtKB">
        <authorList>
            <consortium name="WormBaseParasite"/>
        </authorList>
    </citation>
    <scope>IDENTIFICATION</scope>
</reference>
<dbReference type="Proteomes" id="UP000887565">
    <property type="component" value="Unplaced"/>
</dbReference>
<dbReference type="WBParaSite" id="nRc.2.0.1.t26358-RA">
    <property type="protein sequence ID" value="nRc.2.0.1.t26358-RA"/>
    <property type="gene ID" value="nRc.2.0.1.g26358"/>
</dbReference>
<evidence type="ECO:0000313" key="2">
    <source>
        <dbReference type="WBParaSite" id="nRc.2.0.1.t26358-RA"/>
    </source>
</evidence>
<sequence length="107" mass="11824">MATVLTTALRSIISCCSRTENQDCYSIVQLSYLHSGFSKMLNQQRTSNILMVNKKSCDKPTDLCNGSRTGNDTLLHGQQTTKGMKLFKGHALHVKKCLCVKVQIDGS</sequence>
<protein>
    <submittedName>
        <fullName evidence="2">Uncharacterized protein</fullName>
    </submittedName>
</protein>
<keyword evidence="1" id="KW-1185">Reference proteome</keyword>
<accession>A0A915JJS5</accession>
<proteinExistence type="predicted"/>
<dbReference type="AlphaFoldDB" id="A0A915JJS5"/>
<name>A0A915JJS5_ROMCU</name>
<organism evidence="1 2">
    <name type="scientific">Romanomermis culicivorax</name>
    <name type="common">Nematode worm</name>
    <dbReference type="NCBI Taxonomy" id="13658"/>
    <lineage>
        <taxon>Eukaryota</taxon>
        <taxon>Metazoa</taxon>
        <taxon>Ecdysozoa</taxon>
        <taxon>Nematoda</taxon>
        <taxon>Enoplea</taxon>
        <taxon>Dorylaimia</taxon>
        <taxon>Mermithida</taxon>
        <taxon>Mermithoidea</taxon>
        <taxon>Mermithidae</taxon>
        <taxon>Romanomermis</taxon>
    </lineage>
</organism>
<evidence type="ECO:0000313" key="1">
    <source>
        <dbReference type="Proteomes" id="UP000887565"/>
    </source>
</evidence>